<evidence type="ECO:0000313" key="2">
    <source>
        <dbReference type="Proteomes" id="UP000198644"/>
    </source>
</evidence>
<proteinExistence type="predicted"/>
<dbReference type="AlphaFoldDB" id="A0A1I6GI19"/>
<evidence type="ECO:0008006" key="3">
    <source>
        <dbReference type="Google" id="ProtNLM"/>
    </source>
</evidence>
<dbReference type="OrthoDB" id="6702017at2"/>
<protein>
    <recommendedName>
        <fullName evidence="3">SCP2 domain-containing protein</fullName>
    </recommendedName>
</protein>
<keyword evidence="2" id="KW-1185">Reference proteome</keyword>
<dbReference type="EMBL" id="FOYW01000001">
    <property type="protein sequence ID" value="SFR41873.1"/>
    <property type="molecule type" value="Genomic_DNA"/>
</dbReference>
<sequence>MLRKLSRSAALTARRRYVQTMFQVMGHALDAISRTDKKVLDEARLLPVGFVFEMTVLPAGPSLVVEHVGEGRLRYLGSSPPANVDLSIRFKHIAHAFLVLSFQEKTAEAFANDRMLVDGDIGLAVRMTRILNRLEAIILPRLVASRAVKEYPADLGLFEKVPGAINIYRRVATGMIRDLTKEVSPT</sequence>
<name>A0A1I6GI19_9GAMM</name>
<evidence type="ECO:0000313" key="1">
    <source>
        <dbReference type="EMBL" id="SFR41873.1"/>
    </source>
</evidence>
<dbReference type="RefSeq" id="WP_092008389.1">
    <property type="nucleotide sequence ID" value="NZ_FOYW01000001.1"/>
</dbReference>
<gene>
    <name evidence="1" type="ORF">SAMN05216203_0127</name>
</gene>
<accession>A0A1I6GI19</accession>
<dbReference type="STRING" id="650891.SAMN05216203_0127"/>
<dbReference type="Proteomes" id="UP000198644">
    <property type="component" value="Unassembled WGS sequence"/>
</dbReference>
<organism evidence="1 2">
    <name type="scientific">Marinobacter daqiaonensis</name>
    <dbReference type="NCBI Taxonomy" id="650891"/>
    <lineage>
        <taxon>Bacteria</taxon>
        <taxon>Pseudomonadati</taxon>
        <taxon>Pseudomonadota</taxon>
        <taxon>Gammaproteobacteria</taxon>
        <taxon>Pseudomonadales</taxon>
        <taxon>Marinobacteraceae</taxon>
        <taxon>Marinobacter</taxon>
    </lineage>
</organism>
<reference evidence="1 2" key="1">
    <citation type="submission" date="2016-10" db="EMBL/GenBank/DDBJ databases">
        <authorList>
            <person name="de Groot N.N."/>
        </authorList>
    </citation>
    <scope>NUCLEOTIDE SEQUENCE [LARGE SCALE GENOMIC DNA]</scope>
    <source>
        <strain evidence="1 2">CGMCC 1.9167</strain>
    </source>
</reference>